<dbReference type="Gene3D" id="3.40.605.10">
    <property type="entry name" value="Aldehyde Dehydrogenase, Chain A, domain 1"/>
    <property type="match status" value="1"/>
</dbReference>
<dbReference type="FunFam" id="3.40.309.10:FF:000012">
    <property type="entry name" value="Betaine aldehyde dehydrogenase"/>
    <property type="match status" value="1"/>
</dbReference>
<evidence type="ECO:0000256" key="4">
    <source>
        <dbReference type="RuleBase" id="RU003345"/>
    </source>
</evidence>
<accession>A0A3L7IWI5</accession>
<dbReference type="PANTHER" id="PTHR11699">
    <property type="entry name" value="ALDEHYDE DEHYDROGENASE-RELATED"/>
    <property type="match status" value="1"/>
</dbReference>
<dbReference type="AlphaFoldDB" id="A0A3L7IWI5"/>
<dbReference type="PROSITE" id="PS00687">
    <property type="entry name" value="ALDEHYDE_DEHYDR_GLU"/>
    <property type="match status" value="1"/>
</dbReference>
<dbReference type="InterPro" id="IPR016163">
    <property type="entry name" value="Ald_DH_C"/>
</dbReference>
<evidence type="ECO:0000256" key="1">
    <source>
        <dbReference type="ARBA" id="ARBA00009986"/>
    </source>
</evidence>
<evidence type="ECO:0000313" key="6">
    <source>
        <dbReference type="EMBL" id="RLQ82576.1"/>
    </source>
</evidence>
<dbReference type="EMBL" id="RCWJ01000003">
    <property type="protein sequence ID" value="RLQ82576.1"/>
    <property type="molecule type" value="Genomic_DNA"/>
</dbReference>
<evidence type="ECO:0000313" key="7">
    <source>
        <dbReference type="Proteomes" id="UP000282460"/>
    </source>
</evidence>
<dbReference type="GO" id="GO:0016620">
    <property type="term" value="F:oxidoreductase activity, acting on the aldehyde or oxo group of donors, NAD or NADP as acceptor"/>
    <property type="evidence" value="ECO:0007669"/>
    <property type="project" value="InterPro"/>
</dbReference>
<dbReference type="InterPro" id="IPR016161">
    <property type="entry name" value="Ald_DH/histidinol_DH"/>
</dbReference>
<comment type="similarity">
    <text evidence="1 4">Belongs to the aldehyde dehydrogenase family.</text>
</comment>
<dbReference type="Gene3D" id="3.40.309.10">
    <property type="entry name" value="Aldehyde Dehydrogenase, Chain A, domain 2"/>
    <property type="match status" value="1"/>
</dbReference>
<evidence type="ECO:0000256" key="3">
    <source>
        <dbReference type="PROSITE-ProRule" id="PRU10007"/>
    </source>
</evidence>
<dbReference type="SUPFAM" id="SSF53720">
    <property type="entry name" value="ALDH-like"/>
    <property type="match status" value="1"/>
</dbReference>
<dbReference type="PROSITE" id="PS00070">
    <property type="entry name" value="ALDEHYDE_DEHYDR_CYS"/>
    <property type="match status" value="1"/>
</dbReference>
<protein>
    <submittedName>
        <fullName evidence="6">Aldehyde dehydrogenase family protein</fullName>
    </submittedName>
</protein>
<dbReference type="OrthoDB" id="6882680at2"/>
<feature type="active site" evidence="3">
    <location>
        <position position="266"/>
    </location>
</feature>
<organism evidence="6 7">
    <name type="scientific">Mycetocola zhadangensis</name>
    <dbReference type="NCBI Taxonomy" id="1164595"/>
    <lineage>
        <taxon>Bacteria</taxon>
        <taxon>Bacillati</taxon>
        <taxon>Actinomycetota</taxon>
        <taxon>Actinomycetes</taxon>
        <taxon>Micrococcales</taxon>
        <taxon>Microbacteriaceae</taxon>
        <taxon>Mycetocola</taxon>
    </lineage>
</organism>
<proteinExistence type="inferred from homology"/>
<reference evidence="6 7" key="1">
    <citation type="submission" date="2018-10" db="EMBL/GenBank/DDBJ databases">
        <authorList>
            <person name="Li J."/>
        </authorList>
    </citation>
    <scope>NUCLEOTIDE SEQUENCE [LARGE SCALE GENOMIC DNA]</scope>
    <source>
        <strain evidence="6 7">ZD1-4</strain>
    </source>
</reference>
<evidence type="ECO:0000259" key="5">
    <source>
        <dbReference type="Pfam" id="PF00171"/>
    </source>
</evidence>
<dbReference type="InterPro" id="IPR029510">
    <property type="entry name" value="Ald_DH_CS_GLU"/>
</dbReference>
<gene>
    <name evidence="6" type="ORF">D9V28_11440</name>
</gene>
<dbReference type="Pfam" id="PF00171">
    <property type="entry name" value="Aldedh"/>
    <property type="match status" value="1"/>
</dbReference>
<dbReference type="InterPro" id="IPR016160">
    <property type="entry name" value="Ald_DH_CS_CYS"/>
</dbReference>
<dbReference type="InterPro" id="IPR015590">
    <property type="entry name" value="Aldehyde_DH_dom"/>
</dbReference>
<keyword evidence="7" id="KW-1185">Reference proteome</keyword>
<name>A0A3L7IWI5_9MICO</name>
<sequence length="498" mass="52737">MSHETTTLTIPKPQIFTQPLKLLIDGDWVDGSGDALDIHDPSTGQVISTFTGASADDVDRAVRAASRALEGEWSTMPPSVRGRLLWRLADALEEHLEEFAQLESLNTGKPLRVTRSFEIPQAIDILRYNAGWATKLNGETRDVSLPGEWHTYTMRRPLGVAGLIVPWNNPLVMAVAKLAPALAAGCTVVLKPAELTPVTAARLGELVCDLGFPAGVINIVPGLGTVAGEAIATHPLVDKVSFTGSTAVGQHLQRTTAASLKRLSLELGGKSPVLIFADADLDRAIDSAALSIFSNSGQICAAGSRLYVQSSVADRVIDGISERAKALSLGGGLEEGTTMGPLISARQRERVLRYIGEGLEQGAELAAGGFAPDRPGFFVQPTVLTNAAPGMSVVAEEIFGPVLVTQTFDDPEELDAIVGRANNSVYGLSAYVWTRDLARAHRIARRLAAGNVRVNTHSGMDPNMPFGGVKASGYGKENGREGVEAYTELTSVAMNIGA</sequence>
<dbReference type="InterPro" id="IPR016162">
    <property type="entry name" value="Ald_DH_N"/>
</dbReference>
<keyword evidence="2 4" id="KW-0560">Oxidoreductase</keyword>
<dbReference type="Proteomes" id="UP000282460">
    <property type="component" value="Unassembled WGS sequence"/>
</dbReference>
<evidence type="ECO:0000256" key="2">
    <source>
        <dbReference type="ARBA" id="ARBA00023002"/>
    </source>
</evidence>
<dbReference type="FunFam" id="3.40.605.10:FF:000007">
    <property type="entry name" value="NAD/NADP-dependent betaine aldehyde dehydrogenase"/>
    <property type="match status" value="1"/>
</dbReference>
<comment type="caution">
    <text evidence="6">The sequence shown here is derived from an EMBL/GenBank/DDBJ whole genome shotgun (WGS) entry which is preliminary data.</text>
</comment>
<feature type="domain" description="Aldehyde dehydrogenase" evidence="5">
    <location>
        <begin position="28"/>
        <end position="492"/>
    </location>
</feature>
<dbReference type="RefSeq" id="WP_121660122.1">
    <property type="nucleotide sequence ID" value="NZ_BMEK01000003.1"/>
</dbReference>